<accession>A0A2J6Q8B7</accession>
<dbReference type="Gene3D" id="1.25.40.20">
    <property type="entry name" value="Ankyrin repeat-containing domain"/>
    <property type="match status" value="1"/>
</dbReference>
<evidence type="ECO:0000313" key="2">
    <source>
        <dbReference type="Proteomes" id="UP000235672"/>
    </source>
</evidence>
<gene>
    <name evidence="1" type="ORF">NA56DRAFT_598150</name>
</gene>
<dbReference type="SUPFAM" id="SSF48403">
    <property type="entry name" value="Ankyrin repeat"/>
    <property type="match status" value="1"/>
</dbReference>
<dbReference type="STRING" id="1745343.A0A2J6Q8B7"/>
<keyword evidence="2" id="KW-1185">Reference proteome</keyword>
<dbReference type="AlphaFoldDB" id="A0A2J6Q8B7"/>
<sequence>MADIRLSGSGLGIASLALQVSECIMRLKTFWDSVKDAPEEIKHLIEEIKTLSLVLSDFDTSEHPRHEATSRCYQSCKKAVGTLDSVVKEVESEIKKRKRVGSVKAVLKKGEIEKLRERLVTTQSMLMLANNMYLVELQKSNQQAHYDWAKAHQYELQQLRAIVTQSTETILSTASFQTSSQRLLAEDETTPTTCESHSLSTTELRHVYQKRSSRYTRRERFRVRVQVPKWLFGLSHAIEIYGYQATSGWNFSIQVYNVVPYDSPIFTMARKGDIVSIRHLFSTGQASPFDRNEWGLTLLDLAACMNNLELCQFLTNEGADPNISYYLSPLTAASYNPTDPKILFDIIRFFEQYLEFHDPFEDLATCSMLYNFQGDAHTFSWILQASNSTFQTQSPEECVIFLLDICWFGMQPILSDMVRTILKGKKIDKHLCGIHDKHQRTLLHVVAGNLGSMAWRRGSRRSEDLLSLITDLLKGGSDLHALTDECRTPMFQLWYKFCFSFRQSQERCSTDTFLDAIPMKLWLKVLREAGVNLFKYGKEEKSLLQCGDTNSEFYYRYWHNSMRPCLRLINFTYGPDPEDWKFWIEPVMRDYFMDFWQMIDHAGRAMPGAWKEEYSYEDYDYYEGYNN</sequence>
<dbReference type="InterPro" id="IPR002110">
    <property type="entry name" value="Ankyrin_rpt"/>
</dbReference>
<protein>
    <submittedName>
        <fullName evidence="1">Uncharacterized protein</fullName>
    </submittedName>
</protein>
<organism evidence="1 2">
    <name type="scientific">Hyaloscypha hepaticicola</name>
    <dbReference type="NCBI Taxonomy" id="2082293"/>
    <lineage>
        <taxon>Eukaryota</taxon>
        <taxon>Fungi</taxon>
        <taxon>Dikarya</taxon>
        <taxon>Ascomycota</taxon>
        <taxon>Pezizomycotina</taxon>
        <taxon>Leotiomycetes</taxon>
        <taxon>Helotiales</taxon>
        <taxon>Hyaloscyphaceae</taxon>
        <taxon>Hyaloscypha</taxon>
    </lineage>
</organism>
<proteinExistence type="predicted"/>
<dbReference type="Pfam" id="PF00023">
    <property type="entry name" value="Ank"/>
    <property type="match status" value="1"/>
</dbReference>
<dbReference type="SMART" id="SM00248">
    <property type="entry name" value="ANK"/>
    <property type="match status" value="3"/>
</dbReference>
<dbReference type="OrthoDB" id="3200163at2759"/>
<dbReference type="InterPro" id="IPR036770">
    <property type="entry name" value="Ankyrin_rpt-contain_sf"/>
</dbReference>
<name>A0A2J6Q8B7_9HELO</name>
<dbReference type="EMBL" id="KZ613477">
    <property type="protein sequence ID" value="PMD22508.1"/>
    <property type="molecule type" value="Genomic_DNA"/>
</dbReference>
<dbReference type="Proteomes" id="UP000235672">
    <property type="component" value="Unassembled WGS sequence"/>
</dbReference>
<reference evidence="1 2" key="1">
    <citation type="submission" date="2016-05" db="EMBL/GenBank/DDBJ databases">
        <title>A degradative enzymes factory behind the ericoid mycorrhizal symbiosis.</title>
        <authorList>
            <consortium name="DOE Joint Genome Institute"/>
            <person name="Martino E."/>
            <person name="Morin E."/>
            <person name="Grelet G."/>
            <person name="Kuo A."/>
            <person name="Kohler A."/>
            <person name="Daghino S."/>
            <person name="Barry K."/>
            <person name="Choi C."/>
            <person name="Cichocki N."/>
            <person name="Clum A."/>
            <person name="Copeland A."/>
            <person name="Hainaut M."/>
            <person name="Haridas S."/>
            <person name="Labutti K."/>
            <person name="Lindquist E."/>
            <person name="Lipzen A."/>
            <person name="Khouja H.-R."/>
            <person name="Murat C."/>
            <person name="Ohm R."/>
            <person name="Olson A."/>
            <person name="Spatafora J."/>
            <person name="Veneault-Fourrey C."/>
            <person name="Henrissat B."/>
            <person name="Grigoriev I."/>
            <person name="Martin F."/>
            <person name="Perotto S."/>
        </authorList>
    </citation>
    <scope>NUCLEOTIDE SEQUENCE [LARGE SCALE GENOMIC DNA]</scope>
    <source>
        <strain evidence="1 2">UAMH 7357</strain>
    </source>
</reference>
<evidence type="ECO:0000313" key="1">
    <source>
        <dbReference type="EMBL" id="PMD22508.1"/>
    </source>
</evidence>